<dbReference type="SMART" id="SM00368">
    <property type="entry name" value="LRR_RI"/>
    <property type="match status" value="6"/>
</dbReference>
<dbReference type="GO" id="GO:0048471">
    <property type="term" value="C:perinuclear region of cytoplasm"/>
    <property type="evidence" value="ECO:0007669"/>
    <property type="project" value="TreeGrafter"/>
</dbReference>
<dbReference type="STRING" id="1157962.A0A250XJM4"/>
<dbReference type="GO" id="GO:0031267">
    <property type="term" value="F:small GTPase binding"/>
    <property type="evidence" value="ECO:0007669"/>
    <property type="project" value="TreeGrafter"/>
</dbReference>
<evidence type="ECO:0000256" key="4">
    <source>
        <dbReference type="ARBA" id="ARBA00022737"/>
    </source>
</evidence>
<keyword evidence="3" id="KW-0433">Leucine-rich repeat</keyword>
<keyword evidence="7" id="KW-1185">Reference proteome</keyword>
<dbReference type="GO" id="GO:0006913">
    <property type="term" value="P:nucleocytoplasmic transport"/>
    <property type="evidence" value="ECO:0007669"/>
    <property type="project" value="TreeGrafter"/>
</dbReference>
<reference evidence="6 7" key="1">
    <citation type="submission" date="2017-08" db="EMBL/GenBank/DDBJ databases">
        <title>Acidophilic green algal genome provides insights into adaptation to an acidic environment.</title>
        <authorList>
            <person name="Hirooka S."/>
            <person name="Hirose Y."/>
            <person name="Kanesaki Y."/>
            <person name="Higuchi S."/>
            <person name="Fujiwara T."/>
            <person name="Onuma R."/>
            <person name="Era A."/>
            <person name="Ohbayashi R."/>
            <person name="Uzuka A."/>
            <person name="Nozaki H."/>
            <person name="Yoshikawa H."/>
            <person name="Miyagishima S.Y."/>
        </authorList>
    </citation>
    <scope>NUCLEOTIDE SEQUENCE [LARGE SCALE GENOMIC DNA]</scope>
    <source>
        <strain evidence="6 7">NIES-2499</strain>
    </source>
</reference>
<dbReference type="GO" id="GO:0005096">
    <property type="term" value="F:GTPase activator activity"/>
    <property type="evidence" value="ECO:0007669"/>
    <property type="project" value="UniProtKB-KW"/>
</dbReference>
<dbReference type="EMBL" id="BEGY01000095">
    <property type="protein sequence ID" value="GAX83285.1"/>
    <property type="molecule type" value="Genomic_DNA"/>
</dbReference>
<name>A0A250XJM4_9CHLO</name>
<dbReference type="GO" id="GO:0005634">
    <property type="term" value="C:nucleus"/>
    <property type="evidence" value="ECO:0007669"/>
    <property type="project" value="TreeGrafter"/>
</dbReference>
<evidence type="ECO:0000313" key="7">
    <source>
        <dbReference type="Proteomes" id="UP000232323"/>
    </source>
</evidence>
<evidence type="ECO:0000256" key="5">
    <source>
        <dbReference type="SAM" id="MobiDB-lite"/>
    </source>
</evidence>
<dbReference type="InterPro" id="IPR027038">
    <property type="entry name" value="RanGap"/>
</dbReference>
<evidence type="ECO:0000256" key="3">
    <source>
        <dbReference type="ARBA" id="ARBA00022614"/>
    </source>
</evidence>
<organism evidence="6 7">
    <name type="scientific">Chlamydomonas eustigma</name>
    <dbReference type="NCBI Taxonomy" id="1157962"/>
    <lineage>
        <taxon>Eukaryota</taxon>
        <taxon>Viridiplantae</taxon>
        <taxon>Chlorophyta</taxon>
        <taxon>core chlorophytes</taxon>
        <taxon>Chlorophyceae</taxon>
        <taxon>CS clade</taxon>
        <taxon>Chlamydomonadales</taxon>
        <taxon>Chlamydomonadaceae</taxon>
        <taxon>Chlamydomonas</taxon>
    </lineage>
</organism>
<dbReference type="InterPro" id="IPR001611">
    <property type="entry name" value="Leu-rich_rpt"/>
</dbReference>
<keyword evidence="4" id="KW-0677">Repeat</keyword>
<accession>A0A250XJM4</accession>
<comment type="caution">
    <text evidence="6">The sequence shown here is derived from an EMBL/GenBank/DDBJ whole genome shotgun (WGS) entry which is preliminary data.</text>
</comment>
<dbReference type="PANTHER" id="PTHR24113">
    <property type="entry name" value="RAN GTPASE-ACTIVATING PROTEIN 1"/>
    <property type="match status" value="1"/>
</dbReference>
<dbReference type="AlphaFoldDB" id="A0A250XJM4"/>
<dbReference type="Pfam" id="PF13516">
    <property type="entry name" value="LRR_6"/>
    <property type="match status" value="3"/>
</dbReference>
<sequence length="705" mass="75054">MPAASDKVKRKKVLALSQLTALLSTYKAASRRYGVPPLKTILAQIDDAVVEGGKPINKISLQGPDIGWQHLAAVLDCLAGYTSVKNLCLWACNIGDEGLMRLATMLKSSAAADKWWKGSKLKHIEICRDGSTLRPEQWSERYMAHVTGELPTLGSSYQLPSLLLHQAEAVTSDTLKLAGKPLPENQPQFWHPRRQWLEIGNLLPTTLNEQDDDETAAVDEAAGSRTLLHHGHLNSVGSDSVSRGAGGEEGATTSTMTLMTSSGRLLRQGSSVMVGSSALRSGSLRVGVSAEVESASSNNAGQPDAAAPLGRRWGVSLEAAEEALVTESGSSKQAVPAANGYPPASASAAVPRMLLERPNGFKALHQDYADRLIPKIASTYSGPITSLKYEDLDLRRSRIIHQIHEYRDERGLHPLLDAPQAPRSSRLPLHSTPFHTTVIPSTVSISQRASPIHNTAGLVQPITYAVPISPPTAAAAGRQNPSIPSFEQPEQLSFSPAALKQLSLGLSVLGLGLQVLSLDHNQLGNAGLRALSHGIKRCPTLLHLSLENCGIGPSGAEALADSFIPNPDPKLAALQPVKILAINLSRNPLGGDGLGALCEGLATGAPALRILNLSACHITDEHVPALHALAQVFQLRPSLEQVDLDANFIGDAGASVFIPVLSSLPHMRKFRISSRGISEKVGSQVTSILKINHPTKKKKKAAVKK</sequence>
<dbReference type="Proteomes" id="UP000232323">
    <property type="component" value="Unassembled WGS sequence"/>
</dbReference>
<keyword evidence="2" id="KW-0343">GTPase activation</keyword>
<proteinExistence type="predicted"/>
<dbReference type="GO" id="GO:0005930">
    <property type="term" value="C:axoneme"/>
    <property type="evidence" value="ECO:0007669"/>
    <property type="project" value="UniProtKB-SubCell"/>
</dbReference>
<gene>
    <name evidence="6" type="ORF">CEUSTIGMA_g10711.t1</name>
</gene>
<dbReference type="PANTHER" id="PTHR24113:SF12">
    <property type="entry name" value="RAN GTPASE-ACTIVATING PROTEIN 1"/>
    <property type="match status" value="1"/>
</dbReference>
<protein>
    <submittedName>
        <fullName evidence="6">Uncharacterized protein</fullName>
    </submittedName>
</protein>
<dbReference type="Gene3D" id="3.80.10.10">
    <property type="entry name" value="Ribonuclease Inhibitor"/>
    <property type="match status" value="3"/>
</dbReference>
<feature type="region of interest" description="Disordered" evidence="5">
    <location>
        <begin position="230"/>
        <end position="253"/>
    </location>
</feature>
<evidence type="ECO:0000256" key="2">
    <source>
        <dbReference type="ARBA" id="ARBA00022468"/>
    </source>
</evidence>
<evidence type="ECO:0000256" key="1">
    <source>
        <dbReference type="ARBA" id="ARBA00004430"/>
    </source>
</evidence>
<evidence type="ECO:0000313" key="6">
    <source>
        <dbReference type="EMBL" id="GAX83285.1"/>
    </source>
</evidence>
<comment type="subcellular location">
    <subcellularLocation>
        <location evidence="1">Cytoplasm</location>
        <location evidence="1">Cytoskeleton</location>
        <location evidence="1">Cilium axoneme</location>
    </subcellularLocation>
</comment>
<dbReference type="InterPro" id="IPR032675">
    <property type="entry name" value="LRR_dom_sf"/>
</dbReference>
<dbReference type="OrthoDB" id="524050at2759"/>
<dbReference type="GO" id="GO:0005829">
    <property type="term" value="C:cytosol"/>
    <property type="evidence" value="ECO:0007669"/>
    <property type="project" value="TreeGrafter"/>
</dbReference>
<dbReference type="SUPFAM" id="SSF52047">
    <property type="entry name" value="RNI-like"/>
    <property type="match status" value="1"/>
</dbReference>